<dbReference type="Gene3D" id="2.60.120.260">
    <property type="entry name" value="Galactose-binding domain-like"/>
    <property type="match status" value="1"/>
</dbReference>
<feature type="domain" description="Thioredoxin" evidence="1">
    <location>
        <begin position="41"/>
        <end position="189"/>
    </location>
</feature>
<dbReference type="InterPro" id="IPR000866">
    <property type="entry name" value="AhpC/TSA"/>
</dbReference>
<dbReference type="Pfam" id="PF17991">
    <property type="entry name" value="Thioredoxin_10"/>
    <property type="match status" value="1"/>
</dbReference>
<protein>
    <submittedName>
        <fullName evidence="2">Redoxin domain-containing protein</fullName>
    </submittedName>
</protein>
<name>A0ABS0T7B1_9CAUL</name>
<gene>
    <name evidence="2" type="ORF">I4Q42_23970</name>
</gene>
<dbReference type="Gene3D" id="3.40.30.10">
    <property type="entry name" value="Glutaredoxin"/>
    <property type="match status" value="1"/>
</dbReference>
<dbReference type="EMBL" id="JADWOX010000026">
    <property type="protein sequence ID" value="MBI1686737.1"/>
    <property type="molecule type" value="Genomic_DNA"/>
</dbReference>
<dbReference type="PANTHER" id="PTHR46388">
    <property type="entry name" value="NHL REPEAT-CONTAINING PROTEIN 2"/>
    <property type="match status" value="1"/>
</dbReference>
<dbReference type="InterPro" id="IPR041017">
    <property type="entry name" value="Thioredoxin_10"/>
</dbReference>
<dbReference type="SUPFAM" id="SSF52833">
    <property type="entry name" value="Thioredoxin-like"/>
    <property type="match status" value="1"/>
</dbReference>
<dbReference type="PROSITE" id="PS51352">
    <property type="entry name" value="THIOREDOXIN_2"/>
    <property type="match status" value="1"/>
</dbReference>
<evidence type="ECO:0000313" key="2">
    <source>
        <dbReference type="EMBL" id="MBI1686737.1"/>
    </source>
</evidence>
<organism evidence="2 3">
    <name type="scientific">Caulobacter hibisci</name>
    <dbReference type="NCBI Taxonomy" id="2035993"/>
    <lineage>
        <taxon>Bacteria</taxon>
        <taxon>Pseudomonadati</taxon>
        <taxon>Pseudomonadota</taxon>
        <taxon>Alphaproteobacteria</taxon>
        <taxon>Caulobacterales</taxon>
        <taxon>Caulobacteraceae</taxon>
        <taxon>Caulobacter</taxon>
    </lineage>
</organism>
<evidence type="ECO:0000259" key="1">
    <source>
        <dbReference type="PROSITE" id="PS51352"/>
    </source>
</evidence>
<accession>A0ABS0T7B1</accession>
<dbReference type="InterPro" id="IPR006311">
    <property type="entry name" value="TAT_signal"/>
</dbReference>
<dbReference type="PANTHER" id="PTHR46388:SF2">
    <property type="entry name" value="NHL REPEAT-CONTAINING PROTEIN 2"/>
    <property type="match status" value="1"/>
</dbReference>
<reference evidence="2 3" key="1">
    <citation type="submission" date="2020-11" db="EMBL/GenBank/DDBJ databases">
        <title>genome sequence of strain KACC 18849.</title>
        <authorList>
            <person name="Gao J."/>
            <person name="Zhang X."/>
        </authorList>
    </citation>
    <scope>NUCLEOTIDE SEQUENCE [LARGE SCALE GENOMIC DNA]</scope>
    <source>
        <strain evidence="2 3">KACC 18849</strain>
    </source>
</reference>
<dbReference type="Pfam" id="PF00578">
    <property type="entry name" value="AhpC-TSA"/>
    <property type="match status" value="1"/>
</dbReference>
<evidence type="ECO:0000313" key="3">
    <source>
        <dbReference type="Proteomes" id="UP000639859"/>
    </source>
</evidence>
<dbReference type="InterPro" id="IPR036249">
    <property type="entry name" value="Thioredoxin-like_sf"/>
</dbReference>
<dbReference type="Proteomes" id="UP000639859">
    <property type="component" value="Unassembled WGS sequence"/>
</dbReference>
<proteinExistence type="predicted"/>
<dbReference type="PROSITE" id="PS51318">
    <property type="entry name" value="TAT"/>
    <property type="match status" value="1"/>
</dbReference>
<sequence>MSSSTSSDPDRRTWLKAVAAGLIPVALGGALAVPQARQALARVLQPTPPLDGLRLSGPWLNSPPLDAAALRGKVVVVCFWTYSCINSLRVLPYLRAWQARYRDRGLVVIGVHTPEFRFERDPANVRQSVRDLDVGFPVVLDGDRRIWSAFGNNAWPAFHFFGADGRLYGHVDGEGGYDASERRIQALLSQTPGPVVASPLSTISGSGPEAAADWDSLGSGETYIGYGQADAFASPGGFRRDVEHLYRAPDRLALNRWRLTGGWTAGEEFAVGAVAGRIAHRFHARDLHMVLAPDTPERPVRYRVRIDGAPPGADHGWDVAPDGSGVVREPRMHQLVRQSRPVADRTFEIEFLDPGVRAYVFTFG</sequence>
<dbReference type="InterPro" id="IPR013766">
    <property type="entry name" value="Thioredoxin_domain"/>
</dbReference>
<comment type="caution">
    <text evidence="2">The sequence shown here is derived from an EMBL/GenBank/DDBJ whole genome shotgun (WGS) entry which is preliminary data.</text>
</comment>
<dbReference type="RefSeq" id="WP_198578619.1">
    <property type="nucleotide sequence ID" value="NZ_JADWOX010000026.1"/>
</dbReference>
<keyword evidence="3" id="KW-1185">Reference proteome</keyword>